<dbReference type="GO" id="GO:0008610">
    <property type="term" value="P:lipid biosynthetic process"/>
    <property type="evidence" value="ECO:0007669"/>
    <property type="project" value="InterPro"/>
</dbReference>
<keyword evidence="2 5" id="KW-0812">Transmembrane</keyword>
<evidence type="ECO:0000256" key="2">
    <source>
        <dbReference type="ARBA" id="ARBA00022692"/>
    </source>
</evidence>
<evidence type="ECO:0000256" key="3">
    <source>
        <dbReference type="ARBA" id="ARBA00022989"/>
    </source>
</evidence>
<evidence type="ECO:0000259" key="6">
    <source>
        <dbReference type="Pfam" id="PF04116"/>
    </source>
</evidence>
<dbReference type="GO" id="GO:0005506">
    <property type="term" value="F:iron ion binding"/>
    <property type="evidence" value="ECO:0007669"/>
    <property type="project" value="InterPro"/>
</dbReference>
<dbReference type="Pfam" id="PF04116">
    <property type="entry name" value="FA_hydroxylase"/>
    <property type="match status" value="1"/>
</dbReference>
<dbReference type="EMBL" id="JNBS01002436">
    <property type="protein sequence ID" value="OQR91312.1"/>
    <property type="molecule type" value="Genomic_DNA"/>
</dbReference>
<comment type="caution">
    <text evidence="7">The sequence shown here is derived from an EMBL/GenBank/DDBJ whole genome shotgun (WGS) entry which is preliminary data.</text>
</comment>
<evidence type="ECO:0000256" key="5">
    <source>
        <dbReference type="SAM" id="Phobius"/>
    </source>
</evidence>
<accession>A0A1V9Z050</accession>
<evidence type="ECO:0000256" key="1">
    <source>
        <dbReference type="ARBA" id="ARBA00004370"/>
    </source>
</evidence>
<evidence type="ECO:0000313" key="8">
    <source>
        <dbReference type="Proteomes" id="UP000243217"/>
    </source>
</evidence>
<dbReference type="InterPro" id="IPR006694">
    <property type="entry name" value="Fatty_acid_hydroxylase"/>
</dbReference>
<keyword evidence="8" id="KW-1185">Reference proteome</keyword>
<feature type="transmembrane region" description="Helical" evidence="5">
    <location>
        <begin position="34"/>
        <end position="54"/>
    </location>
</feature>
<reference evidence="7 8" key="1">
    <citation type="journal article" date="2014" name="Genome Biol. Evol.">
        <title>The secreted proteins of Achlya hypogyna and Thraustotheca clavata identify the ancestral oomycete secretome and reveal gene acquisitions by horizontal gene transfer.</title>
        <authorList>
            <person name="Misner I."/>
            <person name="Blouin N."/>
            <person name="Leonard G."/>
            <person name="Richards T.A."/>
            <person name="Lane C.E."/>
        </authorList>
    </citation>
    <scope>NUCLEOTIDE SEQUENCE [LARGE SCALE GENOMIC DNA]</scope>
    <source>
        <strain evidence="7 8">ATCC 34112</strain>
    </source>
</reference>
<sequence>MRWLLRKIKFYIFINSFICTIAALTSSIGDSSLFGMYSSVLLRIFLVLAWFEWISSFKSVIYGSKRNKLTSAQNYSIIVRLLLIVGPTEVISWYVGKNKVNELQYWSYLEEYVYFIPKSLAFELIFDFFHYIAHWICHQIPSLYKHVHKRHHLHLHPTPLSTYEQDGIDLCLTNVMPMSMAFLLGPTLSPLQLHLMLAYKTYVEIAGHSGLEIKGFSFPQMPLMSIFSICLRVHDHDLHHTHPTYNFAKRFSVWDKLFGTFQAARFNQAASY</sequence>
<feature type="transmembrane region" description="Helical" evidence="5">
    <location>
        <begin position="75"/>
        <end position="95"/>
    </location>
</feature>
<name>A0A1V9Z050_9STRA</name>
<dbReference type="STRING" id="74557.A0A1V9Z050"/>
<proteinExistence type="predicted"/>
<dbReference type="GO" id="GO:0016491">
    <property type="term" value="F:oxidoreductase activity"/>
    <property type="evidence" value="ECO:0007669"/>
    <property type="project" value="InterPro"/>
</dbReference>
<comment type="subcellular location">
    <subcellularLocation>
        <location evidence="1">Membrane</location>
    </subcellularLocation>
</comment>
<dbReference type="PANTHER" id="PTHR11863">
    <property type="entry name" value="STEROL DESATURASE"/>
    <property type="match status" value="1"/>
</dbReference>
<evidence type="ECO:0000256" key="4">
    <source>
        <dbReference type="ARBA" id="ARBA00023136"/>
    </source>
</evidence>
<feature type="domain" description="Fatty acid hydroxylase" evidence="6">
    <location>
        <begin position="122"/>
        <end position="260"/>
    </location>
</feature>
<feature type="transmembrane region" description="Helical" evidence="5">
    <location>
        <begin position="12"/>
        <end position="28"/>
    </location>
</feature>
<dbReference type="AlphaFoldDB" id="A0A1V9Z050"/>
<organism evidence="7 8">
    <name type="scientific">Thraustotheca clavata</name>
    <dbReference type="NCBI Taxonomy" id="74557"/>
    <lineage>
        <taxon>Eukaryota</taxon>
        <taxon>Sar</taxon>
        <taxon>Stramenopiles</taxon>
        <taxon>Oomycota</taxon>
        <taxon>Saprolegniomycetes</taxon>
        <taxon>Saprolegniales</taxon>
        <taxon>Achlyaceae</taxon>
        <taxon>Thraustotheca</taxon>
    </lineage>
</organism>
<dbReference type="Proteomes" id="UP000243217">
    <property type="component" value="Unassembled WGS sequence"/>
</dbReference>
<keyword evidence="3 5" id="KW-1133">Transmembrane helix</keyword>
<dbReference type="InterPro" id="IPR050307">
    <property type="entry name" value="Sterol_Desaturase_Related"/>
</dbReference>
<protein>
    <recommendedName>
        <fullName evidence="6">Fatty acid hydroxylase domain-containing protein</fullName>
    </recommendedName>
</protein>
<keyword evidence="4 5" id="KW-0472">Membrane</keyword>
<evidence type="ECO:0000313" key="7">
    <source>
        <dbReference type="EMBL" id="OQR91312.1"/>
    </source>
</evidence>
<dbReference type="GO" id="GO:0016020">
    <property type="term" value="C:membrane"/>
    <property type="evidence" value="ECO:0007669"/>
    <property type="project" value="UniProtKB-SubCell"/>
</dbReference>
<gene>
    <name evidence="7" type="ORF">THRCLA_09038</name>
</gene>
<dbReference type="OrthoDB" id="6354873at2759"/>